<gene>
    <name evidence="5" type="ORF">LVJ94_21720</name>
</gene>
<proteinExistence type="inferred from homology"/>
<dbReference type="RefSeq" id="WP_394839509.1">
    <property type="nucleotide sequence ID" value="NZ_CP089929.1"/>
</dbReference>
<dbReference type="InterPro" id="IPR006035">
    <property type="entry name" value="Ureohydrolase"/>
</dbReference>
<organism evidence="5 6">
    <name type="scientific">Pendulispora rubella</name>
    <dbReference type="NCBI Taxonomy" id="2741070"/>
    <lineage>
        <taxon>Bacteria</taxon>
        <taxon>Pseudomonadati</taxon>
        <taxon>Myxococcota</taxon>
        <taxon>Myxococcia</taxon>
        <taxon>Myxococcales</taxon>
        <taxon>Sorangiineae</taxon>
        <taxon>Pendulisporaceae</taxon>
        <taxon>Pendulispora</taxon>
    </lineage>
</organism>
<keyword evidence="6" id="KW-1185">Reference proteome</keyword>
<dbReference type="PROSITE" id="PS51409">
    <property type="entry name" value="ARGINASE_2"/>
    <property type="match status" value="1"/>
</dbReference>
<evidence type="ECO:0000256" key="2">
    <source>
        <dbReference type="ARBA" id="ARBA00022801"/>
    </source>
</evidence>
<evidence type="ECO:0000313" key="5">
    <source>
        <dbReference type="EMBL" id="WXB09836.1"/>
    </source>
</evidence>
<reference evidence="5" key="1">
    <citation type="submission" date="2021-12" db="EMBL/GenBank/DDBJ databases">
        <title>Discovery of the Pendulisporaceae a myxobacterial family with distinct sporulation behavior and unique specialized metabolism.</title>
        <authorList>
            <person name="Garcia R."/>
            <person name="Popoff A."/>
            <person name="Bader C.D."/>
            <person name="Loehr J."/>
            <person name="Walesch S."/>
            <person name="Walt C."/>
            <person name="Boldt J."/>
            <person name="Bunk B."/>
            <person name="Haeckl F.J.F.P.J."/>
            <person name="Gunesch A.P."/>
            <person name="Birkelbach J."/>
            <person name="Nuebel U."/>
            <person name="Pietschmann T."/>
            <person name="Bach T."/>
            <person name="Mueller R."/>
        </authorList>
    </citation>
    <scope>NUCLEOTIDE SEQUENCE</scope>
    <source>
        <strain evidence="5">MSr11367</strain>
    </source>
</reference>
<evidence type="ECO:0000313" key="6">
    <source>
        <dbReference type="Proteomes" id="UP001374803"/>
    </source>
</evidence>
<dbReference type="PRINTS" id="PR00116">
    <property type="entry name" value="ARGINASE"/>
</dbReference>
<dbReference type="EMBL" id="CP089983">
    <property type="protein sequence ID" value="WXB09836.1"/>
    <property type="molecule type" value="Genomic_DNA"/>
</dbReference>
<dbReference type="PANTHER" id="PTHR43782:SF3">
    <property type="entry name" value="ARGINASE"/>
    <property type="match status" value="1"/>
</dbReference>
<dbReference type="Proteomes" id="UP001374803">
    <property type="component" value="Chromosome"/>
</dbReference>
<sequence length="245" mass="26527">MPLLVPYHLDEHLADFDWPAEATRTVTRPESPPGATTWEPLRALYEQVASAVAQETGRTAVVAGDCMASLGIVAGLQRRGLDPSVVWFDAHGDVQTLETSTSGYLAGMPLRMLAGYGRPYLADPLGLRTVRESRIRLVGARDLDPPEVTYLANSEIRRCTVEDLDEAQLPDGPIYLHLDVDVIDPGDLPGLTFPANDGPSLTAVRSALRRVLATGRTAAVCIACNWHRHRGAGTILRELASELLA</sequence>
<dbReference type="InterPro" id="IPR023696">
    <property type="entry name" value="Ureohydrolase_dom_sf"/>
</dbReference>
<dbReference type="SUPFAM" id="SSF52768">
    <property type="entry name" value="Arginase/deacetylase"/>
    <property type="match status" value="1"/>
</dbReference>
<evidence type="ECO:0000256" key="1">
    <source>
        <dbReference type="ARBA" id="ARBA00022723"/>
    </source>
</evidence>
<comment type="similarity">
    <text evidence="4">Belongs to the arginase family.</text>
</comment>
<dbReference type="PANTHER" id="PTHR43782">
    <property type="entry name" value="ARGINASE"/>
    <property type="match status" value="1"/>
</dbReference>
<dbReference type="Gene3D" id="3.40.800.10">
    <property type="entry name" value="Ureohydrolase domain"/>
    <property type="match status" value="1"/>
</dbReference>
<evidence type="ECO:0000256" key="3">
    <source>
        <dbReference type="ARBA" id="ARBA00023211"/>
    </source>
</evidence>
<keyword evidence="3" id="KW-0464">Manganese</keyword>
<dbReference type="Pfam" id="PF00491">
    <property type="entry name" value="Arginase"/>
    <property type="match status" value="1"/>
</dbReference>
<keyword evidence="1" id="KW-0479">Metal-binding</keyword>
<dbReference type="CDD" id="cd09999">
    <property type="entry name" value="Arginase-like_1"/>
    <property type="match status" value="1"/>
</dbReference>
<keyword evidence="2" id="KW-0378">Hydrolase</keyword>
<accession>A0ABZ2LL31</accession>
<evidence type="ECO:0000256" key="4">
    <source>
        <dbReference type="PROSITE-ProRule" id="PRU00742"/>
    </source>
</evidence>
<protein>
    <submittedName>
        <fullName evidence="5">Arginase family protein</fullName>
    </submittedName>
</protein>
<name>A0ABZ2LL31_9BACT</name>